<comment type="cofactor">
    <cofactor evidence="14 15">
        <name>Mn(2+)</name>
        <dbReference type="ChEBI" id="CHEBI:29035"/>
    </cofactor>
    <cofactor evidence="14 15">
        <name>Mg(2+)</name>
        <dbReference type="ChEBI" id="CHEBI:18420"/>
    </cofactor>
    <text evidence="14 15">Manganese or magnesium. Binds 1 divalent metal ion per monomer in the absence of substrate. May bind a second metal ion after substrate binding.</text>
</comment>
<name>A0A3A1R9B8_9BACI</name>
<comment type="caution">
    <text evidence="18">The sequence shown here is derived from an EMBL/GenBank/DDBJ whole genome shotgun (WGS) entry which is preliminary data.</text>
</comment>
<dbReference type="GO" id="GO:0006298">
    <property type="term" value="P:mismatch repair"/>
    <property type="evidence" value="ECO:0007669"/>
    <property type="project" value="TreeGrafter"/>
</dbReference>
<evidence type="ECO:0000256" key="2">
    <source>
        <dbReference type="ARBA" id="ARBA00001946"/>
    </source>
</evidence>
<dbReference type="AlphaFoldDB" id="A0A3A1R9B8"/>
<comment type="cofactor">
    <cofactor evidence="2">
        <name>Mg(2+)</name>
        <dbReference type="ChEBI" id="CHEBI:18420"/>
    </cofactor>
</comment>
<comment type="catalytic activity">
    <reaction evidence="1 14 15 16">
        <text>Endonucleolytic cleavage to 5'-phosphomonoester.</text>
        <dbReference type="EC" id="3.1.26.4"/>
    </reaction>
</comment>
<dbReference type="InterPro" id="IPR001352">
    <property type="entry name" value="RNase_HII/HIII"/>
</dbReference>
<dbReference type="CDD" id="cd07182">
    <property type="entry name" value="RNase_HII_bacteria_HII_like"/>
    <property type="match status" value="1"/>
</dbReference>
<dbReference type="EC" id="3.1.26.4" evidence="6 14"/>
<accession>A0A3A1R9B8</accession>
<evidence type="ECO:0000256" key="12">
    <source>
        <dbReference type="ARBA" id="ARBA00022801"/>
    </source>
</evidence>
<comment type="similarity">
    <text evidence="5 14 16">Belongs to the RNase HII family.</text>
</comment>
<dbReference type="Pfam" id="PF01351">
    <property type="entry name" value="RNase_HII"/>
    <property type="match status" value="1"/>
</dbReference>
<evidence type="ECO:0000259" key="17">
    <source>
        <dbReference type="PROSITE" id="PS51975"/>
    </source>
</evidence>
<organism evidence="18 19">
    <name type="scientific">Bacillus salacetis</name>
    <dbReference type="NCBI Taxonomy" id="2315464"/>
    <lineage>
        <taxon>Bacteria</taxon>
        <taxon>Bacillati</taxon>
        <taxon>Bacillota</taxon>
        <taxon>Bacilli</taxon>
        <taxon>Bacillales</taxon>
        <taxon>Bacillaceae</taxon>
        <taxon>Bacillus</taxon>
    </lineage>
</organism>
<dbReference type="Proteomes" id="UP000265801">
    <property type="component" value="Unassembled WGS sequence"/>
</dbReference>
<evidence type="ECO:0000256" key="3">
    <source>
        <dbReference type="ARBA" id="ARBA00004065"/>
    </source>
</evidence>
<dbReference type="SUPFAM" id="SSF53098">
    <property type="entry name" value="Ribonuclease H-like"/>
    <property type="match status" value="1"/>
</dbReference>
<keyword evidence="10 14" id="KW-0479">Metal-binding</keyword>
<feature type="domain" description="RNase H type-2" evidence="17">
    <location>
        <begin position="73"/>
        <end position="258"/>
    </location>
</feature>
<dbReference type="InterPro" id="IPR022898">
    <property type="entry name" value="RNase_HII"/>
</dbReference>
<evidence type="ECO:0000256" key="13">
    <source>
        <dbReference type="ARBA" id="ARBA00023211"/>
    </source>
</evidence>
<dbReference type="PANTHER" id="PTHR10954:SF18">
    <property type="entry name" value="RIBONUCLEASE HII"/>
    <property type="match status" value="1"/>
</dbReference>
<feature type="binding site" evidence="14 15">
    <location>
        <position position="80"/>
    </location>
    <ligand>
        <name>a divalent metal cation</name>
        <dbReference type="ChEBI" id="CHEBI:60240"/>
    </ligand>
</feature>
<dbReference type="GO" id="GO:0043137">
    <property type="term" value="P:DNA replication, removal of RNA primer"/>
    <property type="evidence" value="ECO:0007669"/>
    <property type="project" value="TreeGrafter"/>
</dbReference>
<evidence type="ECO:0000256" key="5">
    <source>
        <dbReference type="ARBA" id="ARBA00007383"/>
    </source>
</evidence>
<dbReference type="OrthoDB" id="9803420at2"/>
<dbReference type="FunFam" id="3.30.420.10:FF:000006">
    <property type="entry name" value="Ribonuclease HII"/>
    <property type="match status" value="1"/>
</dbReference>
<keyword evidence="13 14" id="KW-0464">Manganese</keyword>
<evidence type="ECO:0000256" key="7">
    <source>
        <dbReference type="ARBA" id="ARBA00019179"/>
    </source>
</evidence>
<sequence>MPNKYTVAEAEKMIKDIADEGDERFQAFLEDERKGIQKLVSRWYKERDHQQVLLKEFERMSTFEKELRLKGYEYIAGIDEVGRGPLAGPVVAAAVVLPPGFTLLGINDSKQLSEKQREKFYSYITEAAIAWGTGIVSSEEIDELNIYQASKKAMAAALDDIKMKPDHLLIDAMELGTPYPETSLIKGDARSISIAAASIVAKVTRDRMMEVYSRQYCGYGLEKNMGYGTKEHLEGLKKLGASPIHRKSFAPVKELMSR</sequence>
<keyword evidence="9 14" id="KW-0540">Nuclease</keyword>
<dbReference type="InterPro" id="IPR012337">
    <property type="entry name" value="RNaseH-like_sf"/>
</dbReference>
<dbReference type="GO" id="GO:0005737">
    <property type="term" value="C:cytoplasm"/>
    <property type="evidence" value="ECO:0007669"/>
    <property type="project" value="UniProtKB-SubCell"/>
</dbReference>
<feature type="binding site" evidence="14 15">
    <location>
        <position position="171"/>
    </location>
    <ligand>
        <name>a divalent metal cation</name>
        <dbReference type="ChEBI" id="CHEBI:60240"/>
    </ligand>
</feature>
<dbReference type="PROSITE" id="PS51975">
    <property type="entry name" value="RNASE_H_2"/>
    <property type="match status" value="1"/>
</dbReference>
<evidence type="ECO:0000256" key="15">
    <source>
        <dbReference type="PROSITE-ProRule" id="PRU01319"/>
    </source>
</evidence>
<proteinExistence type="inferred from homology"/>
<evidence type="ECO:0000313" key="18">
    <source>
        <dbReference type="EMBL" id="RIW36391.1"/>
    </source>
</evidence>
<keyword evidence="8 14" id="KW-0963">Cytoplasm</keyword>
<dbReference type="EMBL" id="QXIR01000005">
    <property type="protein sequence ID" value="RIW36391.1"/>
    <property type="molecule type" value="Genomic_DNA"/>
</dbReference>
<evidence type="ECO:0000256" key="9">
    <source>
        <dbReference type="ARBA" id="ARBA00022722"/>
    </source>
</evidence>
<protein>
    <recommendedName>
        <fullName evidence="7 14">Ribonuclease HII</fullName>
        <shortName evidence="14">RNase HII</shortName>
        <ecNumber evidence="6 14">3.1.26.4</ecNumber>
    </recommendedName>
</protein>
<evidence type="ECO:0000256" key="14">
    <source>
        <dbReference type="HAMAP-Rule" id="MF_00052"/>
    </source>
</evidence>
<evidence type="ECO:0000256" key="8">
    <source>
        <dbReference type="ARBA" id="ARBA00022490"/>
    </source>
</evidence>
<dbReference type="PANTHER" id="PTHR10954">
    <property type="entry name" value="RIBONUCLEASE H2 SUBUNIT A"/>
    <property type="match status" value="1"/>
</dbReference>
<dbReference type="RefSeq" id="WP_119545942.1">
    <property type="nucleotide sequence ID" value="NZ_QXIR01000005.1"/>
</dbReference>
<keyword evidence="11 14" id="KW-0255">Endonuclease</keyword>
<dbReference type="InterPro" id="IPR024567">
    <property type="entry name" value="RNase_HII/HIII_dom"/>
</dbReference>
<comment type="function">
    <text evidence="3 14 16">Endonuclease that specifically degrades the RNA of RNA-DNA hybrids.</text>
</comment>
<dbReference type="HAMAP" id="MF_00052_B">
    <property type="entry name" value="RNase_HII_B"/>
    <property type="match status" value="1"/>
</dbReference>
<evidence type="ECO:0000313" key="19">
    <source>
        <dbReference type="Proteomes" id="UP000265801"/>
    </source>
</evidence>
<reference evidence="18 19" key="1">
    <citation type="submission" date="2018-09" db="EMBL/GenBank/DDBJ databases">
        <title>Bacillus saliacetes sp. nov., isolated from Thai shrimp paste (Ka-pi).</title>
        <authorList>
            <person name="Daroonpunt R."/>
            <person name="Tanasupawat S."/>
            <person name="Yiamsombut S."/>
        </authorList>
    </citation>
    <scope>NUCLEOTIDE SEQUENCE [LARGE SCALE GENOMIC DNA]</scope>
    <source>
        <strain evidence="18 19">SKP7-4</strain>
    </source>
</reference>
<evidence type="ECO:0000256" key="16">
    <source>
        <dbReference type="RuleBase" id="RU003515"/>
    </source>
</evidence>
<comment type="subcellular location">
    <subcellularLocation>
        <location evidence="4 14">Cytoplasm</location>
    </subcellularLocation>
</comment>
<dbReference type="Gene3D" id="3.30.420.10">
    <property type="entry name" value="Ribonuclease H-like superfamily/Ribonuclease H"/>
    <property type="match status" value="1"/>
</dbReference>
<evidence type="ECO:0000256" key="1">
    <source>
        <dbReference type="ARBA" id="ARBA00000077"/>
    </source>
</evidence>
<dbReference type="GO" id="GO:0003723">
    <property type="term" value="F:RNA binding"/>
    <property type="evidence" value="ECO:0007669"/>
    <property type="project" value="UniProtKB-UniRule"/>
</dbReference>
<gene>
    <name evidence="14" type="primary">rnhB</name>
    <name evidence="18" type="ORF">D3H55_05640</name>
</gene>
<keyword evidence="12 14" id="KW-0378">Hydrolase</keyword>
<dbReference type="GO" id="GO:0030145">
    <property type="term" value="F:manganese ion binding"/>
    <property type="evidence" value="ECO:0007669"/>
    <property type="project" value="UniProtKB-UniRule"/>
</dbReference>
<dbReference type="GO" id="GO:0032299">
    <property type="term" value="C:ribonuclease H2 complex"/>
    <property type="evidence" value="ECO:0007669"/>
    <property type="project" value="TreeGrafter"/>
</dbReference>
<evidence type="ECO:0000256" key="4">
    <source>
        <dbReference type="ARBA" id="ARBA00004496"/>
    </source>
</evidence>
<feature type="binding site" evidence="14 15">
    <location>
        <position position="79"/>
    </location>
    <ligand>
        <name>a divalent metal cation</name>
        <dbReference type="ChEBI" id="CHEBI:60240"/>
    </ligand>
</feature>
<dbReference type="NCBIfam" id="NF000595">
    <property type="entry name" value="PRK00015.1-3"/>
    <property type="match status" value="1"/>
</dbReference>
<evidence type="ECO:0000256" key="6">
    <source>
        <dbReference type="ARBA" id="ARBA00012180"/>
    </source>
</evidence>
<evidence type="ECO:0000256" key="10">
    <source>
        <dbReference type="ARBA" id="ARBA00022723"/>
    </source>
</evidence>
<keyword evidence="19" id="KW-1185">Reference proteome</keyword>
<dbReference type="GO" id="GO:0004523">
    <property type="term" value="F:RNA-DNA hybrid ribonuclease activity"/>
    <property type="evidence" value="ECO:0007669"/>
    <property type="project" value="UniProtKB-UniRule"/>
</dbReference>
<evidence type="ECO:0000256" key="11">
    <source>
        <dbReference type="ARBA" id="ARBA00022759"/>
    </source>
</evidence>
<dbReference type="NCBIfam" id="NF000594">
    <property type="entry name" value="PRK00015.1-1"/>
    <property type="match status" value="1"/>
</dbReference>
<dbReference type="InterPro" id="IPR036397">
    <property type="entry name" value="RNaseH_sf"/>
</dbReference>